<comment type="function">
    <text evidence="5">Catalyzes the irreversible transfer of a propylamine group from the amino donor S-adenosylmethioninamine (decarboxy-AdoMet) to putrescine (1,4-diaminobutane) to yield spermidine.</text>
</comment>
<feature type="active site" description="Proton acceptor" evidence="5 6">
    <location>
        <position position="367"/>
    </location>
</feature>
<feature type="binding site" evidence="5">
    <location>
        <position position="241"/>
    </location>
    <ligand>
        <name>S-methyl-5'-thioadenosine</name>
        <dbReference type="ChEBI" id="CHEBI:17509"/>
    </ligand>
</feature>
<dbReference type="GO" id="GO:0004766">
    <property type="term" value="F:spermidine synthase activity"/>
    <property type="evidence" value="ECO:0007669"/>
    <property type="project" value="UniProtKB-UniRule"/>
</dbReference>
<dbReference type="Gene3D" id="3.40.50.150">
    <property type="entry name" value="Vaccinia Virus protein VP39"/>
    <property type="match status" value="1"/>
</dbReference>
<keyword evidence="3 5" id="KW-0745">Spermidine biosynthesis</keyword>
<dbReference type="Pfam" id="PF01564">
    <property type="entry name" value="Spermine_synth"/>
    <property type="match status" value="1"/>
</dbReference>
<keyword evidence="4 5" id="KW-0620">Polyamine biosynthesis</keyword>
<feature type="transmembrane region" description="Helical" evidence="5">
    <location>
        <begin position="12"/>
        <end position="36"/>
    </location>
</feature>
<evidence type="ECO:0000256" key="5">
    <source>
        <dbReference type="HAMAP-Rule" id="MF_00198"/>
    </source>
</evidence>
<dbReference type="EMBL" id="CP036264">
    <property type="protein sequence ID" value="QEG00004.1"/>
    <property type="molecule type" value="Genomic_DNA"/>
</dbReference>
<evidence type="ECO:0000256" key="6">
    <source>
        <dbReference type="PROSITE-ProRule" id="PRU00354"/>
    </source>
</evidence>
<evidence type="ECO:0000256" key="1">
    <source>
        <dbReference type="ARBA" id="ARBA00007867"/>
    </source>
</evidence>
<keyword evidence="5" id="KW-1003">Cell membrane</keyword>
<feature type="transmembrane region" description="Helical" evidence="5">
    <location>
        <begin position="100"/>
        <end position="123"/>
    </location>
</feature>
<dbReference type="UniPathway" id="UPA00248">
    <property type="reaction ID" value="UER00314"/>
</dbReference>
<dbReference type="InterPro" id="IPR029063">
    <property type="entry name" value="SAM-dependent_MTases_sf"/>
</dbReference>
<name>A0A5B9MGL0_9BACT</name>
<keyword evidence="2 5" id="KW-0808">Transferase</keyword>
<dbReference type="HAMAP" id="MF_00198">
    <property type="entry name" value="Spermidine_synth"/>
    <property type="match status" value="1"/>
</dbReference>
<dbReference type="FunFam" id="3.40.50.150:FF:000088">
    <property type="entry name" value="Polyamine aminopropyltransferase"/>
    <property type="match status" value="1"/>
</dbReference>
<feature type="binding site" evidence="5">
    <location>
        <begin position="349"/>
        <end position="350"/>
    </location>
    <ligand>
        <name>S-methyl-5'-thioadenosine</name>
        <dbReference type="ChEBI" id="CHEBI:17509"/>
    </ligand>
</feature>
<feature type="binding site" evidence="5">
    <location>
        <position position="271"/>
    </location>
    <ligand>
        <name>spermidine</name>
        <dbReference type="ChEBI" id="CHEBI:57834"/>
    </ligand>
</feature>
<feature type="binding site" evidence="5">
    <location>
        <position position="295"/>
    </location>
    <ligand>
        <name>spermidine</name>
        <dbReference type="ChEBI" id="CHEBI:57834"/>
    </ligand>
</feature>
<evidence type="ECO:0000256" key="4">
    <source>
        <dbReference type="ARBA" id="ARBA00023115"/>
    </source>
</evidence>
<feature type="transmembrane region" description="Helical" evidence="5">
    <location>
        <begin position="42"/>
        <end position="60"/>
    </location>
</feature>
<dbReference type="InterPro" id="IPR030374">
    <property type="entry name" value="PABS"/>
</dbReference>
<proteinExistence type="inferred from homology"/>
<comment type="similarity">
    <text evidence="1 5">Belongs to the spermidine/spermine synthase family.</text>
</comment>
<dbReference type="GO" id="GO:0008295">
    <property type="term" value="P:spermidine biosynthetic process"/>
    <property type="evidence" value="ECO:0007669"/>
    <property type="project" value="UniProtKB-UniRule"/>
</dbReference>
<dbReference type="InterPro" id="IPR030373">
    <property type="entry name" value="PABS_CS"/>
</dbReference>
<comment type="subcellular location">
    <subcellularLocation>
        <location evidence="5">Cell membrane</location>
        <topology evidence="5">Multi-pass membrane protein</topology>
    </subcellularLocation>
</comment>
<comment type="caution">
    <text evidence="5">Lacks conserved residue(s) required for the propagation of feature annotation.</text>
</comment>
<feature type="transmembrane region" description="Helical" evidence="5">
    <location>
        <begin position="72"/>
        <end position="94"/>
    </location>
</feature>
<protein>
    <recommendedName>
        <fullName evidence="5">Polyamine aminopropyltransferase</fullName>
    </recommendedName>
    <alternativeName>
        <fullName evidence="5">Putrescine aminopropyltransferase</fullName>
        <shortName evidence="5">PAPT</shortName>
    </alternativeName>
    <alternativeName>
        <fullName evidence="5">Spermidine synthase</fullName>
        <shortName evidence="5">SPDS</shortName>
        <shortName evidence="5">SPDSY</shortName>
        <ecNumber evidence="5">2.5.1.16</ecNumber>
    </alternativeName>
</protein>
<comment type="subunit">
    <text evidence="5">Homodimer or homotetramer.</text>
</comment>
<keyword evidence="9" id="KW-1185">Reference proteome</keyword>
<feature type="transmembrane region" description="Helical" evidence="5">
    <location>
        <begin position="135"/>
        <end position="158"/>
    </location>
</feature>
<dbReference type="Proteomes" id="UP000321353">
    <property type="component" value="Chromosome"/>
</dbReference>
<comment type="pathway">
    <text evidence="5">Amine and polyamine biosynthesis; spermidine biosynthesis; spermidine from putrescine: step 1/1.</text>
</comment>
<feature type="transmembrane region" description="Helical" evidence="5">
    <location>
        <begin position="164"/>
        <end position="186"/>
    </location>
</feature>
<dbReference type="GO" id="GO:0010487">
    <property type="term" value="F:thermospermine synthase activity"/>
    <property type="evidence" value="ECO:0007669"/>
    <property type="project" value="UniProtKB-ARBA"/>
</dbReference>
<dbReference type="RefSeq" id="WP_147869314.1">
    <property type="nucleotide sequence ID" value="NZ_CP036264.1"/>
</dbReference>
<keyword evidence="5" id="KW-0472">Membrane</keyword>
<keyword evidence="5" id="KW-0812">Transmembrane</keyword>
<dbReference type="GO" id="GO:0005886">
    <property type="term" value="C:plasma membrane"/>
    <property type="evidence" value="ECO:0007669"/>
    <property type="project" value="UniProtKB-SubCell"/>
</dbReference>
<dbReference type="NCBIfam" id="NF002956">
    <property type="entry name" value="PRK03612.1"/>
    <property type="match status" value="1"/>
</dbReference>
<evidence type="ECO:0000256" key="3">
    <source>
        <dbReference type="ARBA" id="ARBA00023066"/>
    </source>
</evidence>
<dbReference type="PROSITE" id="PS51006">
    <property type="entry name" value="PABS_2"/>
    <property type="match status" value="1"/>
</dbReference>
<dbReference type="PROSITE" id="PS01330">
    <property type="entry name" value="PABS_1"/>
    <property type="match status" value="1"/>
</dbReference>
<gene>
    <name evidence="5 8" type="primary">speE</name>
    <name evidence="8" type="ORF">Mal15_40720</name>
</gene>
<evidence type="ECO:0000313" key="9">
    <source>
        <dbReference type="Proteomes" id="UP000321353"/>
    </source>
</evidence>
<feature type="transmembrane region" description="Helical" evidence="5">
    <location>
        <begin position="198"/>
        <end position="216"/>
    </location>
</feature>
<keyword evidence="5" id="KW-1133">Transmembrane helix</keyword>
<dbReference type="SUPFAM" id="SSF53335">
    <property type="entry name" value="S-adenosyl-L-methionine-dependent methyltransferases"/>
    <property type="match status" value="1"/>
</dbReference>
<dbReference type="InterPro" id="IPR001045">
    <property type="entry name" value="Spermi_synthase"/>
</dbReference>
<comment type="catalytic activity">
    <reaction evidence="5">
        <text>S-adenosyl 3-(methylsulfanyl)propylamine + putrescine = S-methyl-5'-thioadenosine + spermidine + H(+)</text>
        <dbReference type="Rhea" id="RHEA:12721"/>
        <dbReference type="ChEBI" id="CHEBI:15378"/>
        <dbReference type="ChEBI" id="CHEBI:17509"/>
        <dbReference type="ChEBI" id="CHEBI:57443"/>
        <dbReference type="ChEBI" id="CHEBI:57834"/>
        <dbReference type="ChEBI" id="CHEBI:326268"/>
        <dbReference type="EC" id="2.5.1.16"/>
    </reaction>
</comment>
<evidence type="ECO:0000313" key="8">
    <source>
        <dbReference type="EMBL" id="QEG00004.1"/>
    </source>
</evidence>
<evidence type="ECO:0000256" key="2">
    <source>
        <dbReference type="ARBA" id="ARBA00022679"/>
    </source>
</evidence>
<accession>A0A5B9MGL0</accession>
<dbReference type="EC" id="2.5.1.16" evidence="5"/>
<feature type="binding site" evidence="5">
    <location>
        <position position="315"/>
    </location>
    <ligand>
        <name>S-methyl-5'-thioadenosine</name>
        <dbReference type="ChEBI" id="CHEBI:17509"/>
    </ligand>
</feature>
<evidence type="ECO:0000259" key="7">
    <source>
        <dbReference type="PROSITE" id="PS51006"/>
    </source>
</evidence>
<dbReference type="PANTHER" id="PTHR43317:SF1">
    <property type="entry name" value="THERMOSPERMINE SYNTHASE ACAULIS5"/>
    <property type="match status" value="1"/>
</dbReference>
<dbReference type="AlphaFoldDB" id="A0A5B9MGL0"/>
<feature type="domain" description="PABS" evidence="7">
    <location>
        <begin position="207"/>
        <end position="446"/>
    </location>
</feature>
<organism evidence="8 9">
    <name type="scientific">Stieleria maiorica</name>
    <dbReference type="NCBI Taxonomy" id="2795974"/>
    <lineage>
        <taxon>Bacteria</taxon>
        <taxon>Pseudomonadati</taxon>
        <taxon>Planctomycetota</taxon>
        <taxon>Planctomycetia</taxon>
        <taxon>Pirellulales</taxon>
        <taxon>Pirellulaceae</taxon>
        <taxon>Stieleria</taxon>
    </lineage>
</organism>
<dbReference type="CDD" id="cd02440">
    <property type="entry name" value="AdoMet_MTases"/>
    <property type="match status" value="1"/>
</dbReference>
<sequence length="511" mass="56587">MIQRAPNYLLYLNVLVIATCGLIYELLAGTLASYLLGDSVTQFSLVIGVYLSALGVGSWLSRYVDQKVARTFIEIEIALALLGGLSAPLLFVAFAQITWFRIALFGSVFAIGTLVGLELPLLMRILREHLDFRELVARVLTFDYIGALLASVMFPVLLVPSLGLVRTSLLFGILNAAVGVWGTYLLRPLLSARGLGALRGRGFLVIGLLVVAFIKADTLTDWTEEVILENPIVYSKQSEFQRIVVTQRQGEFQLHLNGHLQFNSKDEYRYHESLVHPAMTMTDAAERVLVLGGGDGLAVREILRYPNVKSVTLVDLDPAMTRLASEFPPLATLNEHALADPRVSVLNRDAFVWAGEGESQFDVAVIDFPDPGSYSVGKLYTTRFFQLLRRRLTPSAVVSVQCTSPLVAPKSYWCIIHTMQQAGFDVRPYQAAVPSFGVWGFALAGMQPLESDSDGSFLMSNPLPEGLRFLDAKTTVAMFDLPADLVRVETNVNRLNDQVLVRYYEQEWGAW</sequence>
<dbReference type="KEGG" id="smam:Mal15_40720"/>
<reference evidence="8 9" key="1">
    <citation type="submission" date="2019-02" db="EMBL/GenBank/DDBJ databases">
        <title>Planctomycetal bacteria perform biofilm scaping via a novel small molecule.</title>
        <authorList>
            <person name="Jeske O."/>
            <person name="Boedeker C."/>
            <person name="Wiegand S."/>
            <person name="Breitling P."/>
            <person name="Kallscheuer N."/>
            <person name="Jogler M."/>
            <person name="Rohde M."/>
            <person name="Petersen J."/>
            <person name="Medema M.H."/>
            <person name="Surup F."/>
            <person name="Jogler C."/>
        </authorList>
    </citation>
    <scope>NUCLEOTIDE SEQUENCE [LARGE SCALE GENOMIC DNA]</scope>
    <source>
        <strain evidence="8 9">Mal15</strain>
    </source>
</reference>
<dbReference type="PANTHER" id="PTHR43317">
    <property type="entry name" value="THERMOSPERMINE SYNTHASE ACAULIS5"/>
    <property type="match status" value="1"/>
</dbReference>